<reference evidence="7 8" key="1">
    <citation type="submission" date="2015-03" db="EMBL/GenBank/DDBJ databases">
        <title>Genome Assembly of Staphylococcus cohnii subsp. cohnii strain G22B2.</title>
        <authorList>
            <person name="Nair G."/>
            <person name="Kaur G."/>
            <person name="Khatri I."/>
            <person name="Singh N.K."/>
            <person name="Sathyabama S."/>
            <person name="Maurya S.K."/>
            <person name="Subramanian S."/>
            <person name="Agrewala J.N."/>
            <person name="Mayilraj S."/>
        </authorList>
    </citation>
    <scope>NUCLEOTIDE SEQUENCE [LARGE SCALE GENOMIC DNA]</scope>
    <source>
        <strain evidence="7 8">G22B2</strain>
    </source>
</reference>
<gene>
    <name evidence="7" type="ORF">UF66_2030</name>
</gene>
<keyword evidence="5 6" id="KW-0472">Membrane</keyword>
<evidence type="ECO:0000256" key="4">
    <source>
        <dbReference type="ARBA" id="ARBA00022989"/>
    </source>
</evidence>
<feature type="transmembrane region" description="Helical" evidence="6">
    <location>
        <begin position="6"/>
        <end position="30"/>
    </location>
</feature>
<dbReference type="AlphaFoldDB" id="A0A0M2NSF8"/>
<keyword evidence="4 6" id="KW-1133">Transmembrane helix</keyword>
<comment type="similarity">
    <text evidence="2">Belongs to the UPF0754 family.</text>
</comment>
<name>A0A0M2NSF8_STACC</name>
<dbReference type="GO" id="GO:0012505">
    <property type="term" value="C:endomembrane system"/>
    <property type="evidence" value="ECO:0007669"/>
    <property type="project" value="UniProtKB-SubCell"/>
</dbReference>
<dbReference type="GeneID" id="58097191"/>
<evidence type="ECO:0000313" key="7">
    <source>
        <dbReference type="EMBL" id="KKI62646.1"/>
    </source>
</evidence>
<sequence>MHAFLIIIAMMIIGAIIGGVTNVIAVRMLFHPFKTYYIFNKRIPFTPGLIPKRRTEIADKIGQVIEEHLLTETLIKSKLNAPKSREAIESLILKQIQKLKADHMTIRSLTKSFDVDVVQVTNDKMYSVINNKLEQYYAEHKETPINQLIPSDIEENIDAKVDGVPELLFERARVYLKSEKGAADIASMLDTFFNEKGKIVGLLQMFMTRESIADRIQHELIRLTNHPKAKAIAKQIVENEYATFKSKTLAEIINEDQFDSLKVTVTDLVMNYANIDSISNRPLKEVMPEFIKFLETKISKQLTELIIDKGSKHISPIMKKINLRQMVEEQINSFDLAYIERLIIDIANKELKLIMLLGFLLGGIIGLLQGVIAIFV</sequence>
<evidence type="ECO:0000256" key="5">
    <source>
        <dbReference type="ARBA" id="ARBA00023136"/>
    </source>
</evidence>
<dbReference type="PANTHER" id="PTHR35791">
    <property type="entry name" value="UPF0754 MEMBRANE PROTEIN YHEB"/>
    <property type="match status" value="1"/>
</dbReference>
<dbReference type="RefSeq" id="WP_019468126.1">
    <property type="nucleotide sequence ID" value="NZ_BKAS01000029.1"/>
</dbReference>
<evidence type="ECO:0000256" key="1">
    <source>
        <dbReference type="ARBA" id="ARBA00004308"/>
    </source>
</evidence>
<evidence type="ECO:0000256" key="6">
    <source>
        <dbReference type="SAM" id="Phobius"/>
    </source>
</evidence>
<evidence type="ECO:0008006" key="9">
    <source>
        <dbReference type="Google" id="ProtNLM"/>
    </source>
</evidence>
<dbReference type="PANTHER" id="PTHR35791:SF1">
    <property type="entry name" value="UPF0754 MEMBRANE PROTEIN YHEB"/>
    <property type="match status" value="1"/>
</dbReference>
<proteinExistence type="inferred from homology"/>
<evidence type="ECO:0000313" key="8">
    <source>
        <dbReference type="Proteomes" id="UP000034455"/>
    </source>
</evidence>
<organism evidence="7 8">
    <name type="scientific">Staphylococcus cohnii subsp. cohnii</name>
    <dbReference type="NCBI Taxonomy" id="74704"/>
    <lineage>
        <taxon>Bacteria</taxon>
        <taxon>Bacillati</taxon>
        <taxon>Bacillota</taxon>
        <taxon>Bacilli</taxon>
        <taxon>Bacillales</taxon>
        <taxon>Staphylococcaceae</taxon>
        <taxon>Staphylococcus</taxon>
        <taxon>Staphylococcus cohnii species complex</taxon>
    </lineage>
</organism>
<dbReference type="PATRIC" id="fig|74704.6.peg.2087"/>
<protein>
    <recommendedName>
        <fullName evidence="9">DUF445 domain-containing protein</fullName>
    </recommendedName>
</protein>
<dbReference type="EMBL" id="LAKJ01000039">
    <property type="protein sequence ID" value="KKI62646.1"/>
    <property type="molecule type" value="Genomic_DNA"/>
</dbReference>
<dbReference type="Pfam" id="PF04286">
    <property type="entry name" value="DUF445"/>
    <property type="match status" value="1"/>
</dbReference>
<dbReference type="PIRSF" id="PIRSF032178">
    <property type="entry name" value="UCP032178"/>
    <property type="match status" value="1"/>
</dbReference>
<evidence type="ECO:0000256" key="2">
    <source>
        <dbReference type="ARBA" id="ARBA00008053"/>
    </source>
</evidence>
<dbReference type="Proteomes" id="UP000034455">
    <property type="component" value="Unassembled WGS sequence"/>
</dbReference>
<dbReference type="InterPro" id="IPR016991">
    <property type="entry name" value="UCP032178"/>
</dbReference>
<comment type="subcellular location">
    <subcellularLocation>
        <location evidence="1">Endomembrane system</location>
    </subcellularLocation>
</comment>
<accession>A0A0M2NSF8</accession>
<evidence type="ECO:0000256" key="3">
    <source>
        <dbReference type="ARBA" id="ARBA00022692"/>
    </source>
</evidence>
<feature type="transmembrane region" description="Helical" evidence="6">
    <location>
        <begin position="353"/>
        <end position="375"/>
    </location>
</feature>
<keyword evidence="3 6" id="KW-0812">Transmembrane</keyword>
<comment type="caution">
    <text evidence="7">The sequence shown here is derived from an EMBL/GenBank/DDBJ whole genome shotgun (WGS) entry which is preliminary data.</text>
</comment>
<dbReference type="InterPro" id="IPR007383">
    <property type="entry name" value="DUF445"/>
</dbReference>